<dbReference type="Gene3D" id="1.25.40.590">
    <property type="entry name" value="Type IV / VI secretion system, DotU"/>
    <property type="match status" value="1"/>
</dbReference>
<proteinExistence type="predicted"/>
<gene>
    <name evidence="2" type="ORF">C7G83_05130</name>
</gene>
<accession>A0A2P8VMF6</accession>
<protein>
    <recommendedName>
        <fullName evidence="1">Type IV / VI secretion system DotU domain-containing protein</fullName>
    </recommendedName>
</protein>
<reference evidence="2 3" key="1">
    <citation type="submission" date="2018-03" db="EMBL/GenBank/DDBJ databases">
        <title>Draft genome sequence of the first documented clinical Siccibacter turicensis isolate in Austria.</title>
        <authorList>
            <person name="Lepuschitz S."/>
            <person name="Pekard-Amenitsch S."/>
            <person name="Haunold R."/>
            <person name="Schill S."/>
            <person name="Mach R."/>
            <person name="Allerberger F."/>
            <person name="Ruppitsch W."/>
            <person name="Forsythe S.J."/>
        </authorList>
    </citation>
    <scope>NUCLEOTIDE SEQUENCE [LARGE SCALE GENOMIC DNA]</scope>
    <source>
        <strain evidence="2 3">6100069499-17</strain>
    </source>
</reference>
<dbReference type="STRING" id="1388748.GCA_000463155_03193"/>
<evidence type="ECO:0000259" key="1">
    <source>
        <dbReference type="Pfam" id="PF09850"/>
    </source>
</evidence>
<organism evidence="2 3">
    <name type="scientific">Siccibacter turicensis</name>
    <dbReference type="NCBI Taxonomy" id="357233"/>
    <lineage>
        <taxon>Bacteria</taxon>
        <taxon>Pseudomonadati</taxon>
        <taxon>Pseudomonadota</taxon>
        <taxon>Gammaproteobacteria</taxon>
        <taxon>Enterobacterales</taxon>
        <taxon>Enterobacteriaceae</taxon>
        <taxon>Siccibacter</taxon>
    </lineage>
</organism>
<keyword evidence="3" id="KW-1185">Reference proteome</keyword>
<name>A0A2P8VMF6_9ENTR</name>
<dbReference type="Pfam" id="PF09850">
    <property type="entry name" value="DotU"/>
    <property type="match status" value="1"/>
</dbReference>
<dbReference type="RefSeq" id="WP_106876471.1">
    <property type="nucleotide sequence ID" value="NZ_PYEP01000002.1"/>
</dbReference>
<dbReference type="AlphaFoldDB" id="A0A2P8VMF6"/>
<dbReference type="InterPro" id="IPR038522">
    <property type="entry name" value="T4/T6SS_DotU_sf"/>
</dbReference>
<dbReference type="EMBL" id="PYEP01000002">
    <property type="protein sequence ID" value="PSN08743.1"/>
    <property type="molecule type" value="Genomic_DNA"/>
</dbReference>
<dbReference type="Proteomes" id="UP000240212">
    <property type="component" value="Unassembled WGS sequence"/>
</dbReference>
<comment type="caution">
    <text evidence="2">The sequence shown here is derived from an EMBL/GenBank/DDBJ whole genome shotgun (WGS) entry which is preliminary data.</text>
</comment>
<dbReference type="InterPro" id="IPR017732">
    <property type="entry name" value="T4/T6SS_DotU"/>
</dbReference>
<dbReference type="OrthoDB" id="6566056at2"/>
<feature type="domain" description="Type IV / VI secretion system DotU" evidence="1">
    <location>
        <begin position="22"/>
        <end position="93"/>
    </location>
</feature>
<evidence type="ECO:0000313" key="2">
    <source>
        <dbReference type="EMBL" id="PSN08743.1"/>
    </source>
</evidence>
<evidence type="ECO:0000313" key="3">
    <source>
        <dbReference type="Proteomes" id="UP000240212"/>
    </source>
</evidence>
<sequence>MVNSQHILNTLTTVDTLLNLGGIIPSLSELQARLIDIMNNFTRALSDEGVTKADADALRRVACAWVDRTIETNLTRSWLTWKNYSLESYFFDAPRDAAFYTALLASAMHSTHESVRACATSLVLLLCETRSSDAGLNELRAQITAPAVNHSQQPLPEKPGVQIERLSPEPPPVTRVGFDCLIFMALLAALWRCCSHFLDAWYQCLF</sequence>